<accession>A0A1X7HAQ9</accession>
<sequence length="75" mass="8695">MIVRKITVCCILFALLVLGAAVLDWHVNRLHYPEPKYAPHSPKYNINTINTLETDIGTQSFRPREYIRIIQRSAD</sequence>
<dbReference type="Proteomes" id="UP000192940">
    <property type="component" value="Chromosome I"/>
</dbReference>
<protein>
    <submittedName>
        <fullName evidence="1">Uncharacterized protein</fullName>
    </submittedName>
</protein>
<dbReference type="STRING" id="1313296.SAMN05661091_2274"/>
<keyword evidence="2" id="KW-1185">Reference proteome</keyword>
<evidence type="ECO:0000313" key="2">
    <source>
        <dbReference type="Proteomes" id="UP000192940"/>
    </source>
</evidence>
<dbReference type="RefSeq" id="WP_208919276.1">
    <property type="nucleotide sequence ID" value="NZ_LT840184.1"/>
</dbReference>
<dbReference type="EMBL" id="LT840184">
    <property type="protein sequence ID" value="SMF82942.1"/>
    <property type="molecule type" value="Genomic_DNA"/>
</dbReference>
<dbReference type="AlphaFoldDB" id="A0A1X7HAQ9"/>
<evidence type="ECO:0000313" key="1">
    <source>
        <dbReference type="EMBL" id="SMF82942.1"/>
    </source>
</evidence>
<gene>
    <name evidence="1" type="ORF">SAMN05661091_2274</name>
</gene>
<proteinExistence type="predicted"/>
<name>A0A1X7HAQ9_9BACL</name>
<reference evidence="1 2" key="1">
    <citation type="submission" date="2017-04" db="EMBL/GenBank/DDBJ databases">
        <authorList>
            <person name="Afonso C.L."/>
            <person name="Miller P.J."/>
            <person name="Scott M.A."/>
            <person name="Spackman E."/>
            <person name="Goraichik I."/>
            <person name="Dimitrov K.M."/>
            <person name="Suarez D.L."/>
            <person name="Swayne D.E."/>
        </authorList>
    </citation>
    <scope>NUCLEOTIDE SEQUENCE [LARGE SCALE GENOMIC DNA]</scope>
    <source>
        <strain evidence="1 2">N3/975</strain>
    </source>
</reference>
<organism evidence="1 2">
    <name type="scientific">Paenibacillus uliginis N3/975</name>
    <dbReference type="NCBI Taxonomy" id="1313296"/>
    <lineage>
        <taxon>Bacteria</taxon>
        <taxon>Bacillati</taxon>
        <taxon>Bacillota</taxon>
        <taxon>Bacilli</taxon>
        <taxon>Bacillales</taxon>
        <taxon>Paenibacillaceae</taxon>
        <taxon>Paenibacillus</taxon>
    </lineage>
</organism>